<protein>
    <recommendedName>
        <fullName evidence="5">NADP oxidoreductase</fullName>
    </recommendedName>
</protein>
<evidence type="ECO:0000313" key="4">
    <source>
        <dbReference type="Proteomes" id="UP000284177"/>
    </source>
</evidence>
<dbReference type="AlphaFoldDB" id="A0A419T702"/>
<dbReference type="InterPro" id="IPR008927">
    <property type="entry name" value="6-PGluconate_DH-like_C_sf"/>
</dbReference>
<dbReference type="InterPro" id="IPR037108">
    <property type="entry name" value="TM1727-like_C_sf"/>
</dbReference>
<organism evidence="3 4">
    <name type="scientific">Thermohalobacter berrensis</name>
    <dbReference type="NCBI Taxonomy" id="99594"/>
    <lineage>
        <taxon>Bacteria</taxon>
        <taxon>Bacillati</taxon>
        <taxon>Bacillota</taxon>
        <taxon>Tissierellia</taxon>
        <taxon>Tissierellales</taxon>
        <taxon>Thermohalobacteraceae</taxon>
        <taxon>Thermohalobacter</taxon>
    </lineage>
</organism>
<dbReference type="Pfam" id="PF10728">
    <property type="entry name" value="DUF2520"/>
    <property type="match status" value="1"/>
</dbReference>
<reference evidence="3 4" key="1">
    <citation type="submission" date="2016-08" db="EMBL/GenBank/DDBJ databases">
        <title>Novel Firmicutes and Novel Genomes.</title>
        <authorList>
            <person name="Poppleton D.I."/>
            <person name="Gribaldo S."/>
        </authorList>
    </citation>
    <scope>NUCLEOTIDE SEQUENCE [LARGE SCALE GENOMIC DNA]</scope>
    <source>
        <strain evidence="3 4">CTT3</strain>
    </source>
</reference>
<dbReference type="PANTHER" id="PTHR40459">
    <property type="entry name" value="CONSERVED HYPOTHETICAL ALANINE AND LEUCINE RICH PROTEIN"/>
    <property type="match status" value="1"/>
</dbReference>
<dbReference type="PANTHER" id="PTHR40459:SF1">
    <property type="entry name" value="CONSERVED HYPOTHETICAL ALANINE AND LEUCINE RICH PROTEIN"/>
    <property type="match status" value="1"/>
</dbReference>
<dbReference type="Proteomes" id="UP000284177">
    <property type="component" value="Unassembled WGS sequence"/>
</dbReference>
<dbReference type="Pfam" id="PF10727">
    <property type="entry name" value="Rossmann-like"/>
    <property type="match status" value="1"/>
</dbReference>
<feature type="domain" description="Putative oxidoreductase/dehydrogenase Rossmann-like" evidence="1">
    <location>
        <begin position="4"/>
        <end position="119"/>
    </location>
</feature>
<feature type="domain" description="DUF2520" evidence="2">
    <location>
        <begin position="137"/>
        <end position="265"/>
    </location>
</feature>
<gene>
    <name evidence="3" type="ORF">BET03_09685</name>
</gene>
<evidence type="ECO:0000313" key="3">
    <source>
        <dbReference type="EMBL" id="RKD33216.1"/>
    </source>
</evidence>
<dbReference type="InterPro" id="IPR019665">
    <property type="entry name" value="OxRdtase/DH_put_Rossmann_dom"/>
</dbReference>
<evidence type="ECO:0000259" key="2">
    <source>
        <dbReference type="Pfam" id="PF10728"/>
    </source>
</evidence>
<dbReference type="Gene3D" id="1.10.1040.20">
    <property type="entry name" value="ProC-like, C-terminal domain"/>
    <property type="match status" value="1"/>
</dbReference>
<name>A0A419T702_9FIRM</name>
<dbReference type="InterPro" id="IPR018931">
    <property type="entry name" value="DUF2520"/>
</dbReference>
<dbReference type="SUPFAM" id="SSF51735">
    <property type="entry name" value="NAD(P)-binding Rossmann-fold domains"/>
    <property type="match status" value="1"/>
</dbReference>
<evidence type="ECO:0008006" key="5">
    <source>
        <dbReference type="Google" id="ProtNLM"/>
    </source>
</evidence>
<dbReference type="Gene3D" id="3.40.50.720">
    <property type="entry name" value="NAD(P)-binding Rossmann-like Domain"/>
    <property type="match status" value="1"/>
</dbReference>
<dbReference type="EMBL" id="MCIB01000007">
    <property type="protein sequence ID" value="RKD33216.1"/>
    <property type="molecule type" value="Genomic_DNA"/>
</dbReference>
<comment type="caution">
    <text evidence="3">The sequence shown here is derived from an EMBL/GenBank/DDBJ whole genome shotgun (WGS) entry which is preliminary data.</text>
</comment>
<accession>A0A419T702</accession>
<dbReference type="SUPFAM" id="SSF48179">
    <property type="entry name" value="6-phosphogluconate dehydrogenase C-terminal domain-like"/>
    <property type="match status" value="1"/>
</dbReference>
<sequence>MYVHIGFIGAGKVGTAFGIYLSKKCFKVTGYYSKTFESAIKASKLTKSTPYKKLSNLCCNCDIIFITTNDDEIEKVCERLVQENILTKGQIIIHMSGASSSKTLNKAKTKGCFIYSLHPLQSFADIDKAVTDLENTFFTVEGDKERIDVIENILKKLGNEYFVLSSEQKSIYHATACVVSNYLVTLIDYGLTLFDTIGMEKDKGFRALYPLIEGTIKNIYNLGPEKALTGPIARGDVDTIKKHIESLSLYAPDKVDFYKILGKKTLELAEKNKLKDKNKIKELKEIF</sequence>
<evidence type="ECO:0000259" key="1">
    <source>
        <dbReference type="Pfam" id="PF10727"/>
    </source>
</evidence>
<dbReference type="InterPro" id="IPR036291">
    <property type="entry name" value="NAD(P)-bd_dom_sf"/>
</dbReference>
<keyword evidence="4" id="KW-1185">Reference proteome</keyword>
<proteinExistence type="predicted"/>